<name>A0A6J6X691_9ZZZZ</name>
<evidence type="ECO:0000313" key="1">
    <source>
        <dbReference type="EMBL" id="CAB4789557.1"/>
    </source>
</evidence>
<dbReference type="EMBL" id="CAFAAB010000128">
    <property type="protein sequence ID" value="CAB4789557.1"/>
    <property type="molecule type" value="Genomic_DNA"/>
</dbReference>
<accession>A0A6J6X691</accession>
<reference evidence="1" key="1">
    <citation type="submission" date="2020-05" db="EMBL/GenBank/DDBJ databases">
        <authorList>
            <person name="Chiriac C."/>
            <person name="Salcher M."/>
            <person name="Ghai R."/>
            <person name="Kavagutti S V."/>
        </authorList>
    </citation>
    <scope>NUCLEOTIDE SEQUENCE</scope>
</reference>
<protein>
    <submittedName>
        <fullName evidence="1">Unannotated protein</fullName>
    </submittedName>
</protein>
<organism evidence="1">
    <name type="scientific">freshwater metagenome</name>
    <dbReference type="NCBI Taxonomy" id="449393"/>
    <lineage>
        <taxon>unclassified sequences</taxon>
        <taxon>metagenomes</taxon>
        <taxon>ecological metagenomes</taxon>
    </lineage>
</organism>
<gene>
    <name evidence="1" type="ORF">UFOPK2958_01067</name>
</gene>
<proteinExistence type="predicted"/>
<sequence length="100" mass="10790">MLARGVGCADSITAVFDGNFSSEHRGKAQRTGRFGETHNAVETVVIGQRQSVQLESSCFDGQLFRIASSIKKTKTRVGVEFSVAGHQSNTPASHHWARSA</sequence>
<dbReference type="AlphaFoldDB" id="A0A6J6X691"/>